<evidence type="ECO:0000256" key="9">
    <source>
        <dbReference type="ARBA" id="ARBA00023253"/>
    </source>
</evidence>
<keyword evidence="4" id="KW-0808">Transferase</keyword>
<evidence type="ECO:0000256" key="13">
    <source>
        <dbReference type="SAM" id="Phobius"/>
    </source>
</evidence>
<evidence type="ECO:0000256" key="5">
    <source>
        <dbReference type="ARBA" id="ARBA00022692"/>
    </source>
</evidence>
<evidence type="ECO:0000256" key="8">
    <source>
        <dbReference type="ARBA" id="ARBA00023180"/>
    </source>
</evidence>
<gene>
    <name evidence="14" type="ORF">TAV2_LOCUS4080</name>
</gene>
<keyword evidence="15" id="KW-1185">Reference proteome</keyword>
<feature type="compositionally biased region" description="Low complexity" evidence="12">
    <location>
        <begin position="1"/>
        <end position="13"/>
    </location>
</feature>
<dbReference type="InterPro" id="IPR019378">
    <property type="entry name" value="GDP-Fuc_O-FucTrfase"/>
</dbReference>
<reference evidence="14 15" key="1">
    <citation type="submission" date="2022-03" db="EMBL/GenBank/DDBJ databases">
        <authorList>
            <person name="Nunn A."/>
            <person name="Chopra R."/>
            <person name="Nunn A."/>
            <person name="Contreras Garrido A."/>
        </authorList>
    </citation>
    <scope>NUCLEOTIDE SEQUENCE [LARGE SCALE GENOMIC DNA]</scope>
</reference>
<keyword evidence="5 13" id="KW-0812">Transmembrane</keyword>
<accession>A0AAU9R9Z8</accession>
<keyword evidence="6 13" id="KW-1133">Transmembrane helix</keyword>
<evidence type="ECO:0000256" key="7">
    <source>
        <dbReference type="ARBA" id="ARBA00023136"/>
    </source>
</evidence>
<evidence type="ECO:0000256" key="12">
    <source>
        <dbReference type="SAM" id="MobiDB-lite"/>
    </source>
</evidence>
<feature type="compositionally biased region" description="Basic and acidic residues" evidence="12">
    <location>
        <begin position="18"/>
        <end position="38"/>
    </location>
</feature>
<evidence type="ECO:0000256" key="6">
    <source>
        <dbReference type="ARBA" id="ARBA00022989"/>
    </source>
</evidence>
<dbReference type="PANTHER" id="PTHR13398:SF3">
    <property type="entry name" value="O-FUCOSYLTRANSFERASE 14"/>
    <property type="match status" value="1"/>
</dbReference>
<dbReference type="Gene3D" id="3.40.50.11350">
    <property type="match status" value="1"/>
</dbReference>
<comment type="similarity">
    <text evidence="2">Belongs to the glycosyltransferase GT106 family.</text>
</comment>
<evidence type="ECO:0000256" key="3">
    <source>
        <dbReference type="ARBA" id="ARBA00022676"/>
    </source>
</evidence>
<keyword evidence="9" id="KW-0294">Fucose metabolism</keyword>
<evidence type="ECO:0000256" key="11">
    <source>
        <dbReference type="ARBA" id="ARBA00030350"/>
    </source>
</evidence>
<dbReference type="PANTHER" id="PTHR13398">
    <property type="entry name" value="GDP-FUCOSE PROTEIN O-FUCOSYLTRANSFERASE 2"/>
    <property type="match status" value="1"/>
</dbReference>
<dbReference type="EMBL" id="OU466857">
    <property type="protein sequence ID" value="CAH2036608.1"/>
    <property type="molecule type" value="Genomic_DNA"/>
</dbReference>
<keyword evidence="8" id="KW-0325">Glycoprotein</keyword>
<evidence type="ECO:0000256" key="1">
    <source>
        <dbReference type="ARBA" id="ARBA00004167"/>
    </source>
</evidence>
<feature type="transmembrane region" description="Helical" evidence="13">
    <location>
        <begin position="76"/>
        <end position="99"/>
    </location>
</feature>
<evidence type="ECO:0000256" key="4">
    <source>
        <dbReference type="ARBA" id="ARBA00022679"/>
    </source>
</evidence>
<dbReference type="Proteomes" id="UP000836841">
    <property type="component" value="Chromosome 1"/>
</dbReference>
<keyword evidence="10" id="KW-0119">Carbohydrate metabolism</keyword>
<feature type="region of interest" description="Disordered" evidence="12">
    <location>
        <begin position="1"/>
        <end position="47"/>
    </location>
</feature>
<organism evidence="14 15">
    <name type="scientific">Thlaspi arvense</name>
    <name type="common">Field penny-cress</name>
    <dbReference type="NCBI Taxonomy" id="13288"/>
    <lineage>
        <taxon>Eukaryota</taxon>
        <taxon>Viridiplantae</taxon>
        <taxon>Streptophyta</taxon>
        <taxon>Embryophyta</taxon>
        <taxon>Tracheophyta</taxon>
        <taxon>Spermatophyta</taxon>
        <taxon>Magnoliopsida</taxon>
        <taxon>eudicotyledons</taxon>
        <taxon>Gunneridae</taxon>
        <taxon>Pentapetalae</taxon>
        <taxon>rosids</taxon>
        <taxon>malvids</taxon>
        <taxon>Brassicales</taxon>
        <taxon>Brassicaceae</taxon>
        <taxon>Thlaspideae</taxon>
        <taxon>Thlaspi</taxon>
    </lineage>
</organism>
<keyword evidence="7 13" id="KW-0472">Membrane</keyword>
<dbReference type="GO" id="GO:0046922">
    <property type="term" value="F:peptide-O-fucosyltransferase activity"/>
    <property type="evidence" value="ECO:0007669"/>
    <property type="project" value="InterPro"/>
</dbReference>
<dbReference type="AlphaFoldDB" id="A0AAU9R9Z8"/>
<dbReference type="GO" id="GO:0016020">
    <property type="term" value="C:membrane"/>
    <property type="evidence" value="ECO:0007669"/>
    <property type="project" value="UniProtKB-SubCell"/>
</dbReference>
<dbReference type="FunFam" id="3.40.50.11350:FF:000005">
    <property type="entry name" value="O-fucosyltransferase family protein"/>
    <property type="match status" value="1"/>
</dbReference>
<sequence length="567" mass="64517">MERDSSSTSSSSSPDEEGDRRNLLDESDSQIDRFRGSDETPLSSSDAAEQLPTFDVESLRSRLRRSFKLNLTKRQYIVIFLPLVLVVLYLSTDFSNYFFSVKVPDSVFRPNTGTVRAQESDLQALYLLRKQEIDLFSIWNHTISNLSTVEDVKSAVFRQLSLNRQIQNAILSPHKAGNFSIDGSSFGSPVGGCRKVDQKLTGRKTIQWKPRPDKFLLAICLSGQMSNHLICLEKHMFFAALLKRILVIPSHRFDYHYSRIIDIDRINTCLGRTVVVSFEEFWKKDKNRKKHHHLHIDRFICYFSKPEPCYVDKEHLTKLKALGITIGGKLDSPWEEDIARPSNKTAEEVETSFRSDDDVLAIGDVFYANVEREWVMQPGGPVAHKCRTLVEPNRLILLTAQRFIQTFLGKNYIALHFRRHGFLKFCNAKNPSCFYPIPQAADCITRLIEKVEAPVIYLSTDAAESETGLLQSLLMLNGKTVPLVKRPPRDSAEKWDALLYRHGLEGDSQVEAMLDKTISAMSSVFIGASGSTFTEGILRLRKDWGTASDCDEYLCQDEQPNFVADHE</sequence>
<protein>
    <recommendedName>
        <fullName evidence="11">O-fucosyltransferase family protein</fullName>
    </recommendedName>
</protein>
<evidence type="ECO:0000313" key="14">
    <source>
        <dbReference type="EMBL" id="CAH2036608.1"/>
    </source>
</evidence>
<dbReference type="CDD" id="cd11296">
    <property type="entry name" value="O-FucT_like"/>
    <property type="match status" value="1"/>
</dbReference>
<keyword evidence="3" id="KW-0328">Glycosyltransferase</keyword>
<comment type="subcellular location">
    <subcellularLocation>
        <location evidence="1">Membrane</location>
        <topology evidence="1">Single-pass membrane protein</topology>
    </subcellularLocation>
</comment>
<dbReference type="Pfam" id="PF10250">
    <property type="entry name" value="O-FucT"/>
    <property type="match status" value="1"/>
</dbReference>
<evidence type="ECO:0000313" key="15">
    <source>
        <dbReference type="Proteomes" id="UP000836841"/>
    </source>
</evidence>
<name>A0AAU9R9Z8_THLAR</name>
<dbReference type="InterPro" id="IPR045130">
    <property type="entry name" value="OFUT2-like"/>
</dbReference>
<proteinExistence type="inferred from homology"/>
<evidence type="ECO:0000256" key="10">
    <source>
        <dbReference type="ARBA" id="ARBA00023277"/>
    </source>
</evidence>
<evidence type="ECO:0000256" key="2">
    <source>
        <dbReference type="ARBA" id="ARBA00007737"/>
    </source>
</evidence>
<dbReference type="GO" id="GO:0006004">
    <property type="term" value="P:fucose metabolic process"/>
    <property type="evidence" value="ECO:0007669"/>
    <property type="project" value="UniProtKB-KW"/>
</dbReference>